<dbReference type="GO" id="GO:0035556">
    <property type="term" value="P:intracellular signal transduction"/>
    <property type="evidence" value="ECO:0007669"/>
    <property type="project" value="InterPro"/>
</dbReference>
<dbReference type="PANTHER" id="PTHR46302">
    <property type="entry name" value="DOUBLECORTIN DOMAIN-CONTAINING PROTEIN 1"/>
    <property type="match status" value="1"/>
</dbReference>
<dbReference type="SUPFAM" id="SSF89837">
    <property type="entry name" value="Doublecortin (DC)"/>
    <property type="match status" value="1"/>
</dbReference>
<accession>A0A3M7ST21</accession>
<protein>
    <submittedName>
        <fullName evidence="2">Doublecortin domain-containing 5</fullName>
    </submittedName>
</protein>
<keyword evidence="3" id="KW-1185">Reference proteome</keyword>
<evidence type="ECO:0000313" key="3">
    <source>
        <dbReference type="Proteomes" id="UP000276133"/>
    </source>
</evidence>
<gene>
    <name evidence="2" type="ORF">BpHYR1_041641</name>
</gene>
<feature type="compositionally biased region" description="Basic residues" evidence="1">
    <location>
        <begin position="170"/>
        <end position="186"/>
    </location>
</feature>
<dbReference type="GO" id="GO:0008017">
    <property type="term" value="F:microtubule binding"/>
    <property type="evidence" value="ECO:0007669"/>
    <property type="project" value="InterPro"/>
</dbReference>
<dbReference type="InterPro" id="IPR036572">
    <property type="entry name" value="Doublecortin_dom_sf"/>
</dbReference>
<dbReference type="GO" id="GO:1902412">
    <property type="term" value="P:regulation of mitotic cytokinesis"/>
    <property type="evidence" value="ECO:0007669"/>
    <property type="project" value="InterPro"/>
</dbReference>
<dbReference type="PANTHER" id="PTHR46302:SF3">
    <property type="entry name" value="DOUBLECORTIN DOMAIN-CONTAINING PROTEIN 1"/>
    <property type="match status" value="1"/>
</dbReference>
<proteinExistence type="predicted"/>
<dbReference type="Proteomes" id="UP000276133">
    <property type="component" value="Unassembled WGS sequence"/>
</dbReference>
<dbReference type="InterPro" id="IPR043188">
    <property type="entry name" value="DCDC1"/>
</dbReference>
<dbReference type="GO" id="GO:0030496">
    <property type="term" value="C:midbody"/>
    <property type="evidence" value="ECO:0007669"/>
    <property type="project" value="TreeGrafter"/>
</dbReference>
<name>A0A3M7ST21_BRAPC</name>
<feature type="region of interest" description="Disordered" evidence="1">
    <location>
        <begin position="139"/>
        <end position="214"/>
    </location>
</feature>
<feature type="compositionally biased region" description="Basic and acidic residues" evidence="1">
    <location>
        <begin position="187"/>
        <end position="210"/>
    </location>
</feature>
<evidence type="ECO:0000313" key="2">
    <source>
        <dbReference type="EMBL" id="RNA38964.1"/>
    </source>
</evidence>
<organism evidence="2 3">
    <name type="scientific">Brachionus plicatilis</name>
    <name type="common">Marine rotifer</name>
    <name type="synonym">Brachionus muelleri</name>
    <dbReference type="NCBI Taxonomy" id="10195"/>
    <lineage>
        <taxon>Eukaryota</taxon>
        <taxon>Metazoa</taxon>
        <taxon>Spiralia</taxon>
        <taxon>Gnathifera</taxon>
        <taxon>Rotifera</taxon>
        <taxon>Eurotatoria</taxon>
        <taxon>Monogononta</taxon>
        <taxon>Pseudotrocha</taxon>
        <taxon>Ploima</taxon>
        <taxon>Brachionidae</taxon>
        <taxon>Brachionus</taxon>
    </lineage>
</organism>
<dbReference type="AlphaFoldDB" id="A0A3M7ST21"/>
<dbReference type="STRING" id="10195.A0A3M7ST21"/>
<feature type="compositionally biased region" description="Basic and acidic residues" evidence="1">
    <location>
        <begin position="139"/>
        <end position="160"/>
    </location>
</feature>
<dbReference type="OrthoDB" id="9999986at2759"/>
<evidence type="ECO:0000256" key="1">
    <source>
        <dbReference type="SAM" id="MobiDB-lite"/>
    </source>
</evidence>
<dbReference type="EMBL" id="REGN01000798">
    <property type="protein sequence ID" value="RNA38964.1"/>
    <property type="molecule type" value="Genomic_DNA"/>
</dbReference>
<reference evidence="2 3" key="1">
    <citation type="journal article" date="2018" name="Sci. Rep.">
        <title>Genomic signatures of local adaptation to the degree of environmental predictability in rotifers.</title>
        <authorList>
            <person name="Franch-Gras L."/>
            <person name="Hahn C."/>
            <person name="Garcia-Roger E.M."/>
            <person name="Carmona M.J."/>
            <person name="Serra M."/>
            <person name="Gomez A."/>
        </authorList>
    </citation>
    <scope>NUCLEOTIDE SEQUENCE [LARGE SCALE GENOMIC DNA]</scope>
    <source>
        <strain evidence="2">HYR1</strain>
    </source>
</reference>
<comment type="caution">
    <text evidence="2">The sequence shown here is derived from an EMBL/GenBank/DDBJ whole genome shotgun (WGS) entry which is preliminary data.</text>
</comment>
<sequence>MLIFVNGESHEKAVYCWASNMDELNETAKIKLNLTKSIKFFFTREGQIISRFEDITRDQLVCVSTGREFIPAEQRNKNVELKANWNRVKKEEGFDATNIKVTAQRNPIIDVDPFGPPLLNNMKKKAILPIAASEINDQELKTFEPNDQNNKKELEEDKLSNRPKTALPKAKSRKPQSKSKSPKRVHISSDPKDLPTKKSYENTEIIKNEDMENSIYSNDSFIEEDLLNLLD</sequence>